<organism evidence="1 2">
    <name type="scientific">Limnospira indica PCC 8005</name>
    <dbReference type="NCBI Taxonomy" id="376219"/>
    <lineage>
        <taxon>Bacteria</taxon>
        <taxon>Bacillati</taxon>
        <taxon>Cyanobacteriota</taxon>
        <taxon>Cyanophyceae</taxon>
        <taxon>Oscillatoriophycideae</taxon>
        <taxon>Oscillatoriales</taxon>
        <taxon>Sirenicapillariaceae</taxon>
        <taxon>Limnospira</taxon>
    </lineage>
</organism>
<dbReference type="Proteomes" id="UP000032946">
    <property type="component" value="Chromosome"/>
</dbReference>
<dbReference type="SUPFAM" id="SSF143100">
    <property type="entry name" value="TTHA1013/TTHA0281-like"/>
    <property type="match status" value="1"/>
</dbReference>
<accession>A0A9P1KFL9</accession>
<keyword evidence="2" id="KW-1185">Reference proteome</keyword>
<name>A0A9P1KFL9_9CYAN</name>
<evidence type="ECO:0000313" key="1">
    <source>
        <dbReference type="EMBL" id="CDM95194.1"/>
    </source>
</evidence>
<dbReference type="Gene3D" id="3.30.160.250">
    <property type="match status" value="1"/>
</dbReference>
<evidence type="ECO:0008006" key="3">
    <source>
        <dbReference type="Google" id="ProtNLM"/>
    </source>
</evidence>
<sequence length="74" mass="8653">MSQFKYRVNLVWSEVDAAYLVELPEFATEIQRYFTDGETYKEALKNAQEVLELLIESYQAENRPLPQPQILQVG</sequence>
<dbReference type="AlphaFoldDB" id="A0A9P1KFL9"/>
<reference evidence="1 2" key="1">
    <citation type="submission" date="2014-02" db="EMBL/GenBank/DDBJ databases">
        <authorList>
            <person name="Genoscope - CEA"/>
        </authorList>
    </citation>
    <scope>NUCLEOTIDE SEQUENCE [LARGE SCALE GENOMIC DNA]</scope>
    <source>
        <strain evidence="1 2">PCC 8005</strain>
    </source>
</reference>
<dbReference type="InterPro" id="IPR035069">
    <property type="entry name" value="TTHA1013/TTHA0281-like"/>
</dbReference>
<proteinExistence type="predicted"/>
<dbReference type="EMBL" id="FO818640">
    <property type="protein sequence ID" value="CDM95194.1"/>
    <property type="molecule type" value="Genomic_DNA"/>
</dbReference>
<dbReference type="RefSeq" id="WP_008050818.1">
    <property type="nucleotide sequence ID" value="NZ_FO818640.1"/>
</dbReference>
<protein>
    <recommendedName>
        <fullName evidence="3">HicB-like antitoxin of toxin-antitoxin system domain-containing protein</fullName>
    </recommendedName>
</protein>
<evidence type="ECO:0000313" key="2">
    <source>
        <dbReference type="Proteomes" id="UP000032946"/>
    </source>
</evidence>
<gene>
    <name evidence="1" type="ORF">ARTHRO_30461</name>
</gene>